<reference evidence="8" key="1">
    <citation type="journal article" date="1997" name="Nucleic Acids Res.">
        <title>tRNAscan-SE: a program for improved detection of transfer RNA genes in genomic sequence.</title>
        <authorList>
            <person name="Lowe T.M."/>
            <person name="Eddy S.R."/>
        </authorList>
    </citation>
    <scope>NUCLEOTIDE SEQUENCE [LARGE SCALE GENOMIC DNA]</scope>
</reference>
<dbReference type="InterPro" id="IPR029058">
    <property type="entry name" value="AB_hydrolase_fold"/>
</dbReference>
<dbReference type="EC" id="3.3.2.9" evidence="6"/>
<dbReference type="InterPro" id="IPR016292">
    <property type="entry name" value="Epoxide_hydrolase"/>
</dbReference>
<organism evidence="8 9">
    <name type="scientific">Drosophila arizonae</name>
    <name type="common">Fruit fly</name>
    <dbReference type="NCBI Taxonomy" id="7263"/>
    <lineage>
        <taxon>Eukaryota</taxon>
        <taxon>Metazoa</taxon>
        <taxon>Ecdysozoa</taxon>
        <taxon>Arthropoda</taxon>
        <taxon>Hexapoda</taxon>
        <taxon>Insecta</taxon>
        <taxon>Pterygota</taxon>
        <taxon>Neoptera</taxon>
        <taxon>Endopterygota</taxon>
        <taxon>Diptera</taxon>
        <taxon>Brachycera</taxon>
        <taxon>Muscomorpha</taxon>
        <taxon>Ephydroidea</taxon>
        <taxon>Drosophilidae</taxon>
        <taxon>Drosophila</taxon>
    </lineage>
</organism>
<sequence length="464" mass="51972">MPSAASTTVRILIGGLTLLVAVGYKNYRDLGAPGKLPNLDNNEYWGPQLKGAYQENKAIKPYDISVAPELIADLKTQLERPLKVHDPLEGIGFEYGFNSNELKKVVKYWRDDYLPNWNKREEFLKKFQHFQTEIQGLKIHFIHAKPTNAKAKKVVPLLLMHGWPGTVREFYDFIPLLTKGSDKSEYVFEVIAPSLPGYGWSQGASRPGMGVAQVAVIMRNLMLRLGFDKFLIQGGDWGSTIGSNLATLFPENTLGFHSNMCNNNSPMGHLRMLLSSIIPSFYIDSQYAQYYGGIGKIFITLLEEFGYAHIQATKPDTIGAALTHNPVGLAAYILEKFSTWTNPAYKNLKDGGLTKHFTYDQLLDNIMIYYVTNSITTSVRLYSESMGKAQQDLNVESVPVKAPVACARFAHEIFHVPDSVLANKFPNLIQSTHYPDGGHFPAFQVPEQLYADFVSFVQKALKSN</sequence>
<name>A0ABM1PD90_DROAR</name>
<protein>
    <recommendedName>
        <fullName evidence="6">Epoxide hydrolase</fullName>
        <ecNumber evidence="6">3.3.2.9</ecNumber>
    </recommendedName>
</protein>
<comment type="subcellular location">
    <subcellularLocation>
        <location evidence="6">Endoplasmic reticulum membrane</location>
    </subcellularLocation>
    <subcellularLocation>
        <location evidence="2">Microsome membrane</location>
        <topology evidence="2">Single-pass membrane protein</topology>
    </subcellularLocation>
</comment>
<keyword evidence="8" id="KW-1185">Reference proteome</keyword>
<keyword evidence="6" id="KW-0256">Endoplasmic reticulum</keyword>
<dbReference type="Gene3D" id="3.40.50.1820">
    <property type="entry name" value="alpha/beta hydrolase"/>
    <property type="match status" value="1"/>
</dbReference>
<dbReference type="PRINTS" id="PR00412">
    <property type="entry name" value="EPOXHYDRLASE"/>
</dbReference>
<dbReference type="Proteomes" id="UP000694904">
    <property type="component" value="Chromosome 5"/>
</dbReference>
<evidence type="ECO:0000256" key="4">
    <source>
        <dbReference type="ARBA" id="ARBA00022797"/>
    </source>
</evidence>
<evidence type="ECO:0000256" key="1">
    <source>
        <dbReference type="ARBA" id="ARBA00000221"/>
    </source>
</evidence>
<dbReference type="InterPro" id="IPR010497">
    <property type="entry name" value="Epoxide_hydro_N"/>
</dbReference>
<dbReference type="SUPFAM" id="SSF53474">
    <property type="entry name" value="alpha/beta-Hydrolases"/>
    <property type="match status" value="1"/>
</dbReference>
<comment type="similarity">
    <text evidence="3 6">Belongs to the peptidase S33 family.</text>
</comment>
<feature type="domain" description="Epoxide hydrolase N-terminal" evidence="7">
    <location>
        <begin position="59"/>
        <end position="170"/>
    </location>
</feature>
<dbReference type="InterPro" id="IPR000639">
    <property type="entry name" value="Epox_hydrolase-like"/>
</dbReference>
<comment type="catalytic activity">
    <reaction evidence="6">
        <text>cis-stilbene oxide + H2O = (1R,2R)-hydrobenzoin</text>
        <dbReference type="Rhea" id="RHEA:23900"/>
        <dbReference type="ChEBI" id="CHEBI:15377"/>
        <dbReference type="ChEBI" id="CHEBI:50004"/>
        <dbReference type="ChEBI" id="CHEBI:50014"/>
        <dbReference type="EC" id="3.3.2.9"/>
    </reaction>
</comment>
<evidence type="ECO:0000313" key="9">
    <source>
        <dbReference type="RefSeq" id="XP_017865176.1"/>
    </source>
</evidence>
<evidence type="ECO:0000259" key="7">
    <source>
        <dbReference type="Pfam" id="PF06441"/>
    </source>
</evidence>
<evidence type="ECO:0000256" key="3">
    <source>
        <dbReference type="ARBA" id="ARBA00010088"/>
    </source>
</evidence>
<dbReference type="PIRSF" id="PIRSF001112">
    <property type="entry name" value="Epoxide_hydrolase"/>
    <property type="match status" value="1"/>
</dbReference>
<evidence type="ECO:0000313" key="8">
    <source>
        <dbReference type="Proteomes" id="UP000694904"/>
    </source>
</evidence>
<dbReference type="PANTHER" id="PTHR21661">
    <property type="entry name" value="EPOXIDE HYDROLASE 1-RELATED"/>
    <property type="match status" value="1"/>
</dbReference>
<keyword evidence="5 6" id="KW-0378">Hydrolase</keyword>
<accession>A0ABM1PD90</accession>
<reference evidence="8" key="2">
    <citation type="journal article" date="2016" name="G3 (Bethesda)">
        <title>Genome Evolution in Three Species of Cactophilic Drosophila.</title>
        <authorList>
            <person name="Sanchez-Flores A."/>
            <person name="Penazola F."/>
            <person name="Carpinteyro-Ponce J."/>
            <person name="Nazario-Yepiz N."/>
            <person name="Abreu-Goodger C."/>
            <person name="Machado C.A."/>
            <person name="Markow T.A."/>
        </authorList>
    </citation>
    <scope>NUCLEOTIDE SEQUENCE [LARGE SCALE GENOMIC DNA]</scope>
</reference>
<keyword evidence="4 6" id="KW-0058">Aromatic hydrocarbons catabolism</keyword>
<evidence type="ECO:0000256" key="6">
    <source>
        <dbReference type="PIRNR" id="PIRNR001112"/>
    </source>
</evidence>
<proteinExistence type="inferred from homology"/>
<dbReference type="GeneID" id="108615292"/>
<dbReference type="Pfam" id="PF06441">
    <property type="entry name" value="EHN"/>
    <property type="match status" value="1"/>
</dbReference>
<evidence type="ECO:0000256" key="5">
    <source>
        <dbReference type="ARBA" id="ARBA00022801"/>
    </source>
</evidence>
<evidence type="ECO:0000256" key="2">
    <source>
        <dbReference type="ARBA" id="ARBA00004111"/>
    </source>
</evidence>
<gene>
    <name evidence="9" type="primary">LOC108615292</name>
</gene>
<dbReference type="PANTHER" id="PTHR21661:SF35">
    <property type="entry name" value="EPOXIDE HYDROLASE"/>
    <property type="match status" value="1"/>
</dbReference>
<keyword evidence="6" id="KW-0472">Membrane</keyword>
<dbReference type="GO" id="GO:0016787">
    <property type="term" value="F:hydrolase activity"/>
    <property type="evidence" value="ECO:0007669"/>
    <property type="project" value="UniProtKB-KW"/>
</dbReference>
<dbReference type="RefSeq" id="XP_017865176.1">
    <property type="nucleotide sequence ID" value="XM_018009687.1"/>
</dbReference>
<comment type="catalytic activity">
    <reaction evidence="1 6">
        <text>1-(4-methoxyphenyl)-N-methyl-N-[(3-methyloxetan-3-yl)methyl]methanamine + H2O = 2-{[(4-methoxybenzyl)(methyl)amino]methyl}-2-methylpropane-1,3-diol</text>
        <dbReference type="Rhea" id="RHEA:55764"/>
        <dbReference type="ChEBI" id="CHEBI:15377"/>
        <dbReference type="ChEBI" id="CHEBI:139161"/>
        <dbReference type="ChEBI" id="CHEBI:139164"/>
        <dbReference type="EC" id="3.3.2.9"/>
    </reaction>
</comment>
<comment type="function">
    <text evidence="6">Catalyzes juvenile hormone hydrolysis.</text>
</comment>
<reference evidence="9" key="3">
    <citation type="submission" date="2025-08" db="UniProtKB">
        <authorList>
            <consortium name="RefSeq"/>
        </authorList>
    </citation>
    <scope>IDENTIFICATION</scope>
    <source>
        <tissue evidence="9">Whole organism</tissue>
    </source>
</reference>